<dbReference type="Proteomes" id="UP000034816">
    <property type="component" value="Unassembled WGS sequence"/>
</dbReference>
<sequence length="281" mass="31006">MKDSNRELTYENPVYKPAGEQFNEKQILIRSTPGEGNEKMKESIVDGAISKKAYSTEYAVSTKGAAEGDSVVIAKYATNDCGEKCNNLDNSNPDKSNKASQMFNRVYYSYPGQKDKDVVSGDISIEGECDNVLPANIDSAIPGCFSTGQFLLGLFGSVFPSSDWTNCGEGEEGCVNAEDIVLKISPMFKDTNRFTNTRNKTAMDPVSSSTYKSVYIMTPCRINVAGKPVNVKCAWDMSYIFEERQTAEFDDVGGSDTPTHEEYVEFLKKESSTRQDPLLSM</sequence>
<organism evidence="1 2">
    <name type="scientific">candidate division WS6 bacterium GW2011_GWF1_35_23</name>
    <dbReference type="NCBI Taxonomy" id="1619097"/>
    <lineage>
        <taxon>Bacteria</taxon>
        <taxon>Candidatus Dojkabacteria</taxon>
    </lineage>
</organism>
<dbReference type="EMBL" id="LBQH01000017">
    <property type="protein sequence ID" value="KKP77586.1"/>
    <property type="molecule type" value="Genomic_DNA"/>
</dbReference>
<evidence type="ECO:0000313" key="2">
    <source>
        <dbReference type="Proteomes" id="UP000034816"/>
    </source>
</evidence>
<proteinExistence type="predicted"/>
<comment type="caution">
    <text evidence="1">The sequence shown here is derived from an EMBL/GenBank/DDBJ whole genome shotgun (WGS) entry which is preliminary data.</text>
</comment>
<dbReference type="AlphaFoldDB" id="A0A0G0CN04"/>
<name>A0A0G0CN04_9BACT</name>
<reference evidence="1 2" key="1">
    <citation type="journal article" date="2015" name="Nature">
        <title>rRNA introns, odd ribosomes, and small enigmatic genomes across a large radiation of phyla.</title>
        <authorList>
            <person name="Brown C.T."/>
            <person name="Hug L.A."/>
            <person name="Thomas B.C."/>
            <person name="Sharon I."/>
            <person name="Castelle C.J."/>
            <person name="Singh A."/>
            <person name="Wilkins M.J."/>
            <person name="Williams K.H."/>
            <person name="Banfield J.F."/>
        </authorList>
    </citation>
    <scope>NUCLEOTIDE SEQUENCE [LARGE SCALE GENOMIC DNA]</scope>
</reference>
<accession>A0A0G0CN04</accession>
<gene>
    <name evidence="1" type="ORF">UR73_C0017G0006</name>
</gene>
<protein>
    <submittedName>
        <fullName evidence="1">Uncharacterized protein</fullName>
    </submittedName>
</protein>
<evidence type="ECO:0000313" key="1">
    <source>
        <dbReference type="EMBL" id="KKP77586.1"/>
    </source>
</evidence>